<evidence type="ECO:0000256" key="5">
    <source>
        <dbReference type="ARBA" id="ARBA00022432"/>
    </source>
</evidence>
<dbReference type="eggNOG" id="COG0149">
    <property type="taxonomic scope" value="Bacteria"/>
</dbReference>
<feature type="active site" description="Electrophile" evidence="9">
    <location>
        <position position="96"/>
    </location>
</feature>
<dbReference type="GO" id="GO:0046166">
    <property type="term" value="P:glyceraldehyde-3-phosphate biosynthetic process"/>
    <property type="evidence" value="ECO:0007669"/>
    <property type="project" value="TreeGrafter"/>
</dbReference>
<keyword evidence="7 9" id="KW-0324">Glycolysis</keyword>
<protein>
    <recommendedName>
        <fullName evidence="4 9">Triosephosphate isomerase</fullName>
        <shortName evidence="9">TIM</shortName>
        <shortName evidence="9">TPI</shortName>
        <ecNumber evidence="3 9">5.3.1.1</ecNumber>
    </recommendedName>
    <alternativeName>
        <fullName evidence="9">Triose-phosphate isomerase</fullName>
    </alternativeName>
</protein>
<evidence type="ECO:0000256" key="10">
    <source>
        <dbReference type="RuleBase" id="RU363013"/>
    </source>
</evidence>
<comment type="pathway">
    <text evidence="9 10">Carbohydrate biosynthesis; gluconeogenesis.</text>
</comment>
<gene>
    <name evidence="9" type="primary">tpiA</name>
    <name evidence="11" type="ORF">Cri9333_4395</name>
</gene>
<dbReference type="GO" id="GO:0006096">
    <property type="term" value="P:glycolytic process"/>
    <property type="evidence" value="ECO:0007669"/>
    <property type="project" value="UniProtKB-UniRule"/>
</dbReference>
<comment type="subcellular location">
    <subcellularLocation>
        <location evidence="9 10">Cytoplasm</location>
    </subcellularLocation>
</comment>
<keyword evidence="8 9" id="KW-0413">Isomerase</keyword>
<comment type="similarity">
    <text evidence="2 9 10">Belongs to the triosephosphate isomerase family.</text>
</comment>
<dbReference type="PATRIC" id="fig|1173022.3.peg.4745"/>
<dbReference type="NCBIfam" id="TIGR00419">
    <property type="entry name" value="tim"/>
    <property type="match status" value="1"/>
</dbReference>
<keyword evidence="12" id="KW-1185">Reference proteome</keyword>
<dbReference type="UniPathway" id="UPA00109">
    <property type="reaction ID" value="UER00189"/>
</dbReference>
<feature type="binding site" evidence="9">
    <location>
        <position position="171"/>
    </location>
    <ligand>
        <name>substrate</name>
    </ligand>
</feature>
<dbReference type="STRING" id="1173022.Cri9333_4395"/>
<dbReference type="KEGG" id="cep:Cri9333_4395"/>
<dbReference type="InterPro" id="IPR000652">
    <property type="entry name" value="Triosephosphate_isomerase"/>
</dbReference>
<dbReference type="Pfam" id="PF00121">
    <property type="entry name" value="TIM"/>
    <property type="match status" value="1"/>
</dbReference>
<dbReference type="GO" id="GO:0006094">
    <property type="term" value="P:gluconeogenesis"/>
    <property type="evidence" value="ECO:0007669"/>
    <property type="project" value="UniProtKB-UniRule"/>
</dbReference>
<accession>K9W494</accession>
<dbReference type="HOGENOM" id="CLU_024251_2_3_3"/>
<comment type="pathway">
    <text evidence="1 9 10">Carbohydrate degradation; glycolysis; D-glyceraldehyde 3-phosphate from glycerone phosphate: step 1/1.</text>
</comment>
<evidence type="ECO:0000256" key="1">
    <source>
        <dbReference type="ARBA" id="ARBA00004680"/>
    </source>
</evidence>
<feature type="binding site" evidence="9">
    <location>
        <position position="204"/>
    </location>
    <ligand>
        <name>substrate</name>
    </ligand>
</feature>
<evidence type="ECO:0000256" key="3">
    <source>
        <dbReference type="ARBA" id="ARBA00011940"/>
    </source>
</evidence>
<comment type="subunit">
    <text evidence="9 10">Homodimer.</text>
</comment>
<evidence type="ECO:0000256" key="7">
    <source>
        <dbReference type="ARBA" id="ARBA00023152"/>
    </source>
</evidence>
<dbReference type="GO" id="GO:0005829">
    <property type="term" value="C:cytosol"/>
    <property type="evidence" value="ECO:0007669"/>
    <property type="project" value="TreeGrafter"/>
</dbReference>
<evidence type="ECO:0000313" key="11">
    <source>
        <dbReference type="EMBL" id="AFZ15178.1"/>
    </source>
</evidence>
<dbReference type="FunFam" id="3.20.20.70:FF:000016">
    <property type="entry name" value="Triosephosphate isomerase"/>
    <property type="match status" value="1"/>
</dbReference>
<dbReference type="PANTHER" id="PTHR21139:SF42">
    <property type="entry name" value="TRIOSEPHOSPHATE ISOMERASE"/>
    <property type="match status" value="1"/>
</dbReference>
<evidence type="ECO:0000256" key="2">
    <source>
        <dbReference type="ARBA" id="ARBA00007422"/>
    </source>
</evidence>
<comment type="function">
    <text evidence="9">Involved in the gluconeogenesis. Catalyzes stereospecifically the conversion of dihydroxyacetone phosphate (DHAP) to D-glyceraldehyde-3-phosphate (G3P).</text>
</comment>
<proteinExistence type="inferred from homology"/>
<organism evidence="11 12">
    <name type="scientific">Crinalium epipsammum PCC 9333</name>
    <dbReference type="NCBI Taxonomy" id="1173022"/>
    <lineage>
        <taxon>Bacteria</taxon>
        <taxon>Bacillati</taxon>
        <taxon>Cyanobacteriota</taxon>
        <taxon>Cyanophyceae</taxon>
        <taxon>Gomontiellales</taxon>
        <taxon>Gomontiellaceae</taxon>
        <taxon>Crinalium</taxon>
    </lineage>
</organism>
<feature type="active site" description="Proton acceptor" evidence="9">
    <location>
        <position position="165"/>
    </location>
</feature>
<comment type="catalytic activity">
    <reaction evidence="9 10">
        <text>D-glyceraldehyde 3-phosphate = dihydroxyacetone phosphate</text>
        <dbReference type="Rhea" id="RHEA:18585"/>
        <dbReference type="ChEBI" id="CHEBI:57642"/>
        <dbReference type="ChEBI" id="CHEBI:59776"/>
        <dbReference type="EC" id="5.3.1.1"/>
    </reaction>
</comment>
<dbReference type="HAMAP" id="MF_00147_B">
    <property type="entry name" value="TIM_B"/>
    <property type="match status" value="1"/>
</dbReference>
<keyword evidence="5 9" id="KW-0312">Gluconeogenesis</keyword>
<dbReference type="RefSeq" id="WP_015205271.1">
    <property type="nucleotide sequence ID" value="NC_019753.1"/>
</dbReference>
<dbReference type="InterPro" id="IPR013785">
    <property type="entry name" value="Aldolase_TIM"/>
</dbReference>
<dbReference type="EC" id="5.3.1.1" evidence="3 9"/>
<dbReference type="CDD" id="cd00311">
    <property type="entry name" value="TIM"/>
    <property type="match status" value="1"/>
</dbReference>
<dbReference type="InterPro" id="IPR035990">
    <property type="entry name" value="TIM_sf"/>
</dbReference>
<sequence length="241" mass="26577">MRKIVIAGNWKMYKTQAETTEFLQGFMPELEKTPEDREVVICPPFTALDAISRSLHGSLVQLGAQNIHWEDNGAFTGEVAGSMLSEIGVRYVIVGHSERRQYFGETDESVNKRLLSAQRHGLIPILCVGETKQQRDAGETESIITNQLEKDLVNVDQQRLVIAYEPIWAIGTGDTCESSEANRVIGLIRSQLSNADVTIQYGGSVKPDNIDEIMAQPEIDGVLVGGASLQPASFARIVNYQ</sequence>
<dbReference type="UniPathway" id="UPA00138"/>
<dbReference type="PROSITE" id="PS00171">
    <property type="entry name" value="TIM_1"/>
    <property type="match status" value="1"/>
</dbReference>
<name>K9W494_9CYAN</name>
<dbReference type="InterPro" id="IPR020861">
    <property type="entry name" value="Triosephosphate_isomerase_AS"/>
</dbReference>
<evidence type="ECO:0000256" key="8">
    <source>
        <dbReference type="ARBA" id="ARBA00023235"/>
    </source>
</evidence>
<evidence type="ECO:0000256" key="6">
    <source>
        <dbReference type="ARBA" id="ARBA00022490"/>
    </source>
</evidence>
<dbReference type="Gene3D" id="3.20.20.70">
    <property type="entry name" value="Aldolase class I"/>
    <property type="match status" value="1"/>
</dbReference>
<evidence type="ECO:0000313" key="12">
    <source>
        <dbReference type="Proteomes" id="UP000010472"/>
    </source>
</evidence>
<evidence type="ECO:0000256" key="9">
    <source>
        <dbReference type="HAMAP-Rule" id="MF_00147"/>
    </source>
</evidence>
<dbReference type="OrthoDB" id="9809429at2"/>
<evidence type="ECO:0000256" key="4">
    <source>
        <dbReference type="ARBA" id="ARBA00019397"/>
    </source>
</evidence>
<keyword evidence="6 9" id="KW-0963">Cytoplasm</keyword>
<reference evidence="11 12" key="1">
    <citation type="submission" date="2012-06" db="EMBL/GenBank/DDBJ databases">
        <title>Finished chromosome of genome of Crinalium epipsammum PCC 9333.</title>
        <authorList>
            <consortium name="US DOE Joint Genome Institute"/>
            <person name="Gugger M."/>
            <person name="Coursin T."/>
            <person name="Rippka R."/>
            <person name="Tandeau De Marsac N."/>
            <person name="Huntemann M."/>
            <person name="Wei C.-L."/>
            <person name="Han J."/>
            <person name="Detter J.C."/>
            <person name="Han C."/>
            <person name="Tapia R."/>
            <person name="Davenport K."/>
            <person name="Daligault H."/>
            <person name="Erkkila T."/>
            <person name="Gu W."/>
            <person name="Munk A.C.C."/>
            <person name="Teshima H."/>
            <person name="Xu Y."/>
            <person name="Chain P."/>
            <person name="Chen A."/>
            <person name="Krypides N."/>
            <person name="Mavromatis K."/>
            <person name="Markowitz V."/>
            <person name="Szeto E."/>
            <person name="Ivanova N."/>
            <person name="Mikhailova N."/>
            <person name="Ovchinnikova G."/>
            <person name="Pagani I."/>
            <person name="Pati A."/>
            <person name="Goodwin L."/>
            <person name="Peters L."/>
            <person name="Pitluck S."/>
            <person name="Woyke T."/>
            <person name="Kerfeld C."/>
        </authorList>
    </citation>
    <scope>NUCLEOTIDE SEQUENCE [LARGE SCALE GENOMIC DNA]</scope>
    <source>
        <strain evidence="11 12">PCC 9333</strain>
    </source>
</reference>
<dbReference type="PANTHER" id="PTHR21139">
    <property type="entry name" value="TRIOSEPHOSPHATE ISOMERASE"/>
    <property type="match status" value="1"/>
</dbReference>
<dbReference type="GO" id="GO:0019563">
    <property type="term" value="P:glycerol catabolic process"/>
    <property type="evidence" value="ECO:0007669"/>
    <property type="project" value="TreeGrafter"/>
</dbReference>
<dbReference type="AlphaFoldDB" id="K9W494"/>
<dbReference type="PROSITE" id="PS51440">
    <property type="entry name" value="TIM_2"/>
    <property type="match status" value="1"/>
</dbReference>
<dbReference type="Proteomes" id="UP000010472">
    <property type="component" value="Chromosome"/>
</dbReference>
<dbReference type="GO" id="GO:0004807">
    <property type="term" value="F:triose-phosphate isomerase activity"/>
    <property type="evidence" value="ECO:0007669"/>
    <property type="project" value="UniProtKB-UniRule"/>
</dbReference>
<feature type="binding site" evidence="9">
    <location>
        <begin position="225"/>
        <end position="226"/>
    </location>
    <ligand>
        <name>substrate</name>
    </ligand>
</feature>
<feature type="binding site" evidence="9">
    <location>
        <begin position="9"/>
        <end position="11"/>
    </location>
    <ligand>
        <name>substrate</name>
    </ligand>
</feature>
<dbReference type="InterPro" id="IPR022896">
    <property type="entry name" value="TrioseP_Isoase_bac/euk"/>
</dbReference>
<dbReference type="EMBL" id="CP003620">
    <property type="protein sequence ID" value="AFZ15178.1"/>
    <property type="molecule type" value="Genomic_DNA"/>
</dbReference>
<dbReference type="SUPFAM" id="SSF51351">
    <property type="entry name" value="Triosephosphate isomerase (TIM)"/>
    <property type="match status" value="1"/>
</dbReference>